<sequence>MSFLLAERLFTALFGEPTGPLYDEGYVERRPARPGAARPLQYELLLDAPTLKLRHYLPLRRPRRRLPVLLVPPLMVTADVFELHPRRSLARYLVEQGYDVFLLDYGKPQSRDRRLSLGRYIEHRVHTGVRVVKQVTGSDELSLIGYCLGGIFANCYAALHPQSGIRNIVTIGTPTDFSAMPLQRILAGVSRQPLETLAATYGYIPAAVCNASFHLLHPDAILRHPLEFWRSLRDPDFAASPRPDGGRHLEYVNLTAAAFRQLWHNFVMGNELMQDQFTIGRRRVNYGRIQAAALVLASREDRLVPPAAVTAVTKKLMTQDVTVRFVKGGHLGMLMGSRAERTWRLTAEWLDTRSRYRSRYRATPAPKARPATVVPLPATSLPLPVALRKVS</sequence>
<dbReference type="GO" id="GO:0016787">
    <property type="term" value="F:hydrolase activity"/>
    <property type="evidence" value="ECO:0007669"/>
    <property type="project" value="UniProtKB-KW"/>
</dbReference>
<reference evidence="2 3" key="1">
    <citation type="submission" date="2021-03" db="EMBL/GenBank/DDBJ databases">
        <title>Genomic and phenotypic characterization of Chloracidobacterium isolates provides evidence for multiple species.</title>
        <authorList>
            <person name="Saini M.K."/>
            <person name="Costas A.M.G."/>
            <person name="Tank M."/>
            <person name="Bryant D.A."/>
        </authorList>
    </citation>
    <scope>NUCLEOTIDE SEQUENCE [LARGE SCALE GENOMIC DNA]</scope>
    <source>
        <strain evidence="2 3">N</strain>
    </source>
</reference>
<proteinExistence type="predicted"/>
<organism evidence="2 3">
    <name type="scientific">Chloracidobacterium sp. N</name>
    <dbReference type="NCBI Taxonomy" id="2821540"/>
    <lineage>
        <taxon>Bacteria</taxon>
        <taxon>Pseudomonadati</taxon>
        <taxon>Acidobacteriota</taxon>
        <taxon>Terriglobia</taxon>
        <taxon>Terriglobales</taxon>
        <taxon>Acidobacteriaceae</taxon>
        <taxon>Chloracidobacterium</taxon>
        <taxon>Chloracidobacterium aggregatum</taxon>
    </lineage>
</organism>
<evidence type="ECO:0000313" key="2">
    <source>
        <dbReference type="EMBL" id="QUV93031.1"/>
    </source>
</evidence>
<dbReference type="PANTHER" id="PTHR36837">
    <property type="entry name" value="POLY(3-HYDROXYALKANOATE) POLYMERASE SUBUNIT PHAC"/>
    <property type="match status" value="1"/>
</dbReference>
<dbReference type="InterPro" id="IPR000073">
    <property type="entry name" value="AB_hydrolase_1"/>
</dbReference>
<dbReference type="PANTHER" id="PTHR36837:SF2">
    <property type="entry name" value="POLY(3-HYDROXYALKANOATE) POLYMERASE SUBUNIT PHAC"/>
    <property type="match status" value="1"/>
</dbReference>
<evidence type="ECO:0000259" key="1">
    <source>
        <dbReference type="Pfam" id="PF00561"/>
    </source>
</evidence>
<dbReference type="InterPro" id="IPR029058">
    <property type="entry name" value="AB_hydrolase_fold"/>
</dbReference>
<dbReference type="EMBL" id="CP072642">
    <property type="protein sequence ID" value="QUV93031.1"/>
    <property type="molecule type" value="Genomic_DNA"/>
</dbReference>
<dbReference type="Proteomes" id="UP000677668">
    <property type="component" value="Chromosome 1"/>
</dbReference>
<name>A0ABX8B1R8_9BACT</name>
<protein>
    <submittedName>
        <fullName evidence="2">Alpha/beta hydrolase</fullName>
    </submittedName>
</protein>
<gene>
    <name evidence="2" type="ORF">J8C05_06485</name>
</gene>
<dbReference type="SUPFAM" id="SSF53474">
    <property type="entry name" value="alpha/beta-Hydrolases"/>
    <property type="match status" value="1"/>
</dbReference>
<evidence type="ECO:0000313" key="3">
    <source>
        <dbReference type="Proteomes" id="UP000677668"/>
    </source>
</evidence>
<keyword evidence="2" id="KW-0378">Hydrolase</keyword>
<feature type="domain" description="AB hydrolase-1" evidence="1">
    <location>
        <begin position="87"/>
        <end position="334"/>
    </location>
</feature>
<dbReference type="Pfam" id="PF00561">
    <property type="entry name" value="Abhydrolase_1"/>
    <property type="match status" value="1"/>
</dbReference>
<dbReference type="RefSeq" id="WP_211421456.1">
    <property type="nucleotide sequence ID" value="NZ_CP072642.1"/>
</dbReference>
<keyword evidence="3" id="KW-1185">Reference proteome</keyword>
<dbReference type="Gene3D" id="3.40.50.1820">
    <property type="entry name" value="alpha/beta hydrolase"/>
    <property type="match status" value="1"/>
</dbReference>
<accession>A0ABX8B1R8</accession>
<dbReference type="InterPro" id="IPR051321">
    <property type="entry name" value="PHA/PHB_synthase"/>
</dbReference>